<dbReference type="Gene3D" id="3.10.580.10">
    <property type="entry name" value="CBS-domain"/>
    <property type="match status" value="1"/>
</dbReference>
<organism evidence="4 5">
    <name type="scientific">Hydrogenophaga laconesensis</name>
    <dbReference type="NCBI Taxonomy" id="1805971"/>
    <lineage>
        <taxon>Bacteria</taxon>
        <taxon>Pseudomonadati</taxon>
        <taxon>Pseudomonadota</taxon>
        <taxon>Betaproteobacteria</taxon>
        <taxon>Burkholderiales</taxon>
        <taxon>Comamonadaceae</taxon>
        <taxon>Hydrogenophaga</taxon>
    </lineage>
</organism>
<protein>
    <submittedName>
        <fullName evidence="4">CBS domain-containing protein</fullName>
    </submittedName>
</protein>
<evidence type="ECO:0000256" key="2">
    <source>
        <dbReference type="PROSITE-ProRule" id="PRU00703"/>
    </source>
</evidence>
<evidence type="ECO:0000259" key="3">
    <source>
        <dbReference type="PROSITE" id="PS51371"/>
    </source>
</evidence>
<gene>
    <name evidence="4" type="ORF">J2X09_002666</name>
</gene>
<dbReference type="SUPFAM" id="SSF54631">
    <property type="entry name" value="CBS-domain pair"/>
    <property type="match status" value="1"/>
</dbReference>
<keyword evidence="1 2" id="KW-0129">CBS domain</keyword>
<keyword evidence="5" id="KW-1185">Reference proteome</keyword>
<evidence type="ECO:0000256" key="1">
    <source>
        <dbReference type="ARBA" id="ARBA00023122"/>
    </source>
</evidence>
<dbReference type="EMBL" id="JAVDWE010000006">
    <property type="protein sequence ID" value="MDR7094923.1"/>
    <property type="molecule type" value="Genomic_DNA"/>
</dbReference>
<dbReference type="SMART" id="SM00116">
    <property type="entry name" value="CBS"/>
    <property type="match status" value="2"/>
</dbReference>
<comment type="caution">
    <text evidence="4">The sequence shown here is derived from an EMBL/GenBank/DDBJ whole genome shotgun (WGS) entry which is preliminary data.</text>
</comment>
<dbReference type="PANTHER" id="PTHR43080:SF2">
    <property type="entry name" value="CBS DOMAIN-CONTAINING PROTEIN"/>
    <property type="match status" value="1"/>
</dbReference>
<reference evidence="4 5" key="1">
    <citation type="submission" date="2023-07" db="EMBL/GenBank/DDBJ databases">
        <title>Sorghum-associated microbial communities from plants grown in Nebraska, USA.</title>
        <authorList>
            <person name="Schachtman D."/>
        </authorList>
    </citation>
    <scope>NUCLEOTIDE SEQUENCE [LARGE SCALE GENOMIC DNA]</scope>
    <source>
        <strain evidence="4 5">BE240</strain>
    </source>
</reference>
<accession>A0ABU1VBR9</accession>
<evidence type="ECO:0000313" key="4">
    <source>
        <dbReference type="EMBL" id="MDR7094923.1"/>
    </source>
</evidence>
<name>A0ABU1VBR9_9BURK</name>
<dbReference type="Proteomes" id="UP001265550">
    <property type="component" value="Unassembled WGS sequence"/>
</dbReference>
<dbReference type="PANTHER" id="PTHR43080">
    <property type="entry name" value="CBS DOMAIN-CONTAINING PROTEIN CBSX3, MITOCHONDRIAL"/>
    <property type="match status" value="1"/>
</dbReference>
<dbReference type="InterPro" id="IPR046342">
    <property type="entry name" value="CBS_dom_sf"/>
</dbReference>
<dbReference type="RefSeq" id="WP_204733628.1">
    <property type="nucleotide sequence ID" value="NZ_JAVDWE010000006.1"/>
</dbReference>
<sequence>MTVQRILDRQPKRTASTITPDTTIAAALQSPGLEDGGALVVSSDGRTIEGIITVRDIVRGLKSIGPDLLSKSARDLMTAKVLTCAPQDRAVGIMALMMSRHVHHVPVLTNGTLVGMVTVHDLLQLRLEEVLSEAEAMQKYIGGSG</sequence>
<dbReference type="InterPro" id="IPR000644">
    <property type="entry name" value="CBS_dom"/>
</dbReference>
<proteinExistence type="predicted"/>
<dbReference type="PROSITE" id="PS51371">
    <property type="entry name" value="CBS"/>
    <property type="match status" value="1"/>
</dbReference>
<dbReference type="Pfam" id="PF00571">
    <property type="entry name" value="CBS"/>
    <property type="match status" value="2"/>
</dbReference>
<dbReference type="InterPro" id="IPR051257">
    <property type="entry name" value="Diverse_CBS-Domain"/>
</dbReference>
<evidence type="ECO:0000313" key="5">
    <source>
        <dbReference type="Proteomes" id="UP001265550"/>
    </source>
</evidence>
<feature type="domain" description="CBS" evidence="3">
    <location>
        <begin position="77"/>
        <end position="133"/>
    </location>
</feature>